<reference evidence="1 2" key="1">
    <citation type="journal article" date="2008" name="Proc. Natl. Acad. Sci. U.S.A.">
        <title>Niche adaptation and genome expansion in the chlorophyll d-producing cyanobacterium Acaryochloris marina.</title>
        <authorList>
            <person name="Swingley W.D."/>
            <person name="Chen M."/>
            <person name="Cheung P.C."/>
            <person name="Conrad A.L."/>
            <person name="Dejesa L.C."/>
            <person name="Hao J."/>
            <person name="Honchak B.M."/>
            <person name="Karbach L.E."/>
            <person name="Kurdoglu A."/>
            <person name="Lahiri S."/>
            <person name="Mastrian S.D."/>
            <person name="Miyashita H."/>
            <person name="Page L."/>
            <person name="Ramakrishna P."/>
            <person name="Satoh S."/>
            <person name="Sattley W.M."/>
            <person name="Shimada Y."/>
            <person name="Taylor H.L."/>
            <person name="Tomo T."/>
            <person name="Tsuchiya T."/>
            <person name="Wang Z.T."/>
            <person name="Raymond J."/>
            <person name="Mimuro M."/>
            <person name="Blankenship R.E."/>
            <person name="Touchman J.W."/>
        </authorList>
    </citation>
    <scope>NUCLEOTIDE SEQUENCE [LARGE SCALE GENOMIC DNA]</scope>
    <source>
        <strain evidence="2">MBIC 11017</strain>
    </source>
</reference>
<accession>B0CB48</accession>
<protein>
    <submittedName>
        <fullName evidence="1">Uncharacterized protein</fullName>
    </submittedName>
</protein>
<dbReference type="EMBL" id="CP000828">
    <property type="protein sequence ID" value="ABW26687.1"/>
    <property type="molecule type" value="Genomic_DNA"/>
</dbReference>
<dbReference type="KEGG" id="amr:AM1_1666"/>
<evidence type="ECO:0000313" key="2">
    <source>
        <dbReference type="Proteomes" id="UP000000268"/>
    </source>
</evidence>
<dbReference type="STRING" id="329726.AM1_1666"/>
<dbReference type="HOGENOM" id="CLU_1529313_0_0_3"/>
<proteinExistence type="predicted"/>
<dbReference type="Proteomes" id="UP000000268">
    <property type="component" value="Chromosome"/>
</dbReference>
<keyword evidence="2" id="KW-1185">Reference proteome</keyword>
<name>B0CB48_ACAM1</name>
<evidence type="ECO:0000313" key="1">
    <source>
        <dbReference type="EMBL" id="ABW26687.1"/>
    </source>
</evidence>
<dbReference type="AlphaFoldDB" id="B0CB48"/>
<sequence length="175" mass="20524">MLQAGMSNIAKFRVLPQSQLSEQDFDDYPVWSEHYDWEEIADLERWGLDREKVLHLLEKNSPGNEHCVYTLLEYNPFPDRMRIFIRATITTNNGLELKGFIMNEDAFCLTLFYREEEFIFSRNPLFELENQRTAEQLQSVIGTSTSLFPVRYKTEFKSAQGSLIAGEFMYGLKKV</sequence>
<gene>
    <name evidence="1" type="ordered locus">AM1_1666</name>
</gene>
<organism evidence="1 2">
    <name type="scientific">Acaryochloris marina (strain MBIC 11017)</name>
    <dbReference type="NCBI Taxonomy" id="329726"/>
    <lineage>
        <taxon>Bacteria</taxon>
        <taxon>Bacillati</taxon>
        <taxon>Cyanobacteriota</taxon>
        <taxon>Cyanophyceae</taxon>
        <taxon>Acaryochloridales</taxon>
        <taxon>Acaryochloridaceae</taxon>
        <taxon>Acaryochloris</taxon>
    </lineage>
</organism>